<dbReference type="AlphaFoldDB" id="A0A6L3KSZ3"/>
<name>A0A6L3KSZ3_9BACE</name>
<sequence>MKPGMKITIMLVTAVCFWGGLFYFASCSGRPEKRAVEVAERALKATVDNPESIQIKGISKADSVFGKEYVNQHEKAALSMHLMQYGHKLMEETDYFQNIDKDDTAMSDQVTRQLDAMTTLRALIAYGELEGANPHKAKEKKPFNGWKVKIDFEAKTLKGKPYHSEYWFILDKEAEFVVKSFEIPLL</sequence>
<evidence type="ECO:0000313" key="2">
    <source>
        <dbReference type="Proteomes" id="UP000475905"/>
    </source>
</evidence>
<dbReference type="EMBL" id="VVYP01000010">
    <property type="protein sequence ID" value="KAA5463498.1"/>
    <property type="molecule type" value="Genomic_DNA"/>
</dbReference>
<protein>
    <submittedName>
        <fullName evidence="1">Uncharacterized protein</fullName>
    </submittedName>
</protein>
<dbReference type="RefSeq" id="WP_149935202.1">
    <property type="nucleotide sequence ID" value="NZ_CAXSSI010000013.1"/>
</dbReference>
<reference evidence="1 2" key="1">
    <citation type="journal article" date="2019" name="Nat. Med.">
        <title>A library of human gut bacterial isolates paired with longitudinal multiomics data enables mechanistic microbiome research.</title>
        <authorList>
            <person name="Poyet M."/>
            <person name="Groussin M."/>
            <person name="Gibbons S.M."/>
            <person name="Avila-Pacheco J."/>
            <person name="Jiang X."/>
            <person name="Kearney S.M."/>
            <person name="Perrotta A.R."/>
            <person name="Berdy B."/>
            <person name="Zhao S."/>
            <person name="Lieberman T.D."/>
            <person name="Swanson P.K."/>
            <person name="Smith M."/>
            <person name="Roesemann S."/>
            <person name="Alexander J.E."/>
            <person name="Rich S.A."/>
            <person name="Livny J."/>
            <person name="Vlamakis H."/>
            <person name="Clish C."/>
            <person name="Bullock K."/>
            <person name="Deik A."/>
            <person name="Scott J."/>
            <person name="Pierce K.A."/>
            <person name="Xavier R.J."/>
            <person name="Alm E.J."/>
        </authorList>
    </citation>
    <scope>NUCLEOTIDE SEQUENCE [LARGE SCALE GENOMIC DNA]</scope>
    <source>
        <strain evidence="1 2">BIOML-A31</strain>
    </source>
</reference>
<comment type="caution">
    <text evidence="1">The sequence shown here is derived from an EMBL/GenBank/DDBJ whole genome shotgun (WGS) entry which is preliminary data.</text>
</comment>
<evidence type="ECO:0000313" key="1">
    <source>
        <dbReference type="EMBL" id="KAA5463498.1"/>
    </source>
</evidence>
<dbReference type="Proteomes" id="UP000475905">
    <property type="component" value="Unassembled WGS sequence"/>
</dbReference>
<proteinExistence type="predicted"/>
<gene>
    <name evidence="1" type="ORF">F2Y36_09425</name>
</gene>
<organism evidence="1 2">
    <name type="scientific">Bacteroides caccae</name>
    <dbReference type="NCBI Taxonomy" id="47678"/>
    <lineage>
        <taxon>Bacteria</taxon>
        <taxon>Pseudomonadati</taxon>
        <taxon>Bacteroidota</taxon>
        <taxon>Bacteroidia</taxon>
        <taxon>Bacteroidales</taxon>
        <taxon>Bacteroidaceae</taxon>
        <taxon>Bacteroides</taxon>
    </lineage>
</organism>
<accession>A0A6L3KSZ3</accession>